<keyword evidence="4" id="KW-1185">Reference proteome</keyword>
<reference evidence="3 4" key="1">
    <citation type="submission" date="2024-09" db="EMBL/GenBank/DDBJ databases">
        <authorList>
            <person name="Sun Q."/>
            <person name="Mori K."/>
        </authorList>
    </citation>
    <scope>NUCLEOTIDE SEQUENCE [LARGE SCALE GENOMIC DNA]</scope>
    <source>
        <strain evidence="3 4">JCM 3028</strain>
    </source>
</reference>
<organism evidence="3 4">
    <name type="scientific">Streptosporangium vulgare</name>
    <dbReference type="NCBI Taxonomy" id="46190"/>
    <lineage>
        <taxon>Bacteria</taxon>
        <taxon>Bacillati</taxon>
        <taxon>Actinomycetota</taxon>
        <taxon>Actinomycetes</taxon>
        <taxon>Streptosporangiales</taxon>
        <taxon>Streptosporangiaceae</taxon>
        <taxon>Streptosporangium</taxon>
    </lineage>
</organism>
<dbReference type="InterPro" id="IPR006680">
    <property type="entry name" value="Amidohydro-rel"/>
</dbReference>
<comment type="caution">
    <text evidence="3">The sequence shown here is derived from an EMBL/GenBank/DDBJ whole genome shotgun (WGS) entry which is preliminary data.</text>
</comment>
<evidence type="ECO:0000259" key="2">
    <source>
        <dbReference type="Pfam" id="PF04909"/>
    </source>
</evidence>
<protein>
    <submittedName>
        <fullName evidence="3">Amidohydrolase family protein</fullName>
    </submittedName>
</protein>
<dbReference type="PANTHER" id="PTHR43569:SF1">
    <property type="entry name" value="BLL3371 PROTEIN"/>
    <property type="match status" value="1"/>
</dbReference>
<gene>
    <name evidence="3" type="ORF">ACFFRH_30160</name>
</gene>
<sequence length="304" mass="34459">MNDTAARPAPTGIVDAHHHIWRAADLPWLQGEMIPRIFGPYEPIRRDYPVSEYVEEATACGITSAVYVQANWPLDRSLDEVRWLRETHAETGWPTAVIGSADLFDEGAADVMRRQAALTPLMRGTRLQLHWHERPEFRFASGPDRMKDPVFRRNIASLADLGWLFELQVFSDQMADAASFVDDFPDVTFVLVHAGMLDDFETSRVAEWKRGLRLLAERPNVVVKLTGQGTFVHRVDRALIETVADTCLEVFGSHRCMWGSNFPIEKIWTDLPTLVSTWQEVLASRSPQVVQNVFAATARRVYGL</sequence>
<name>A0ABV5TMW2_9ACTN</name>
<dbReference type="InterPro" id="IPR032466">
    <property type="entry name" value="Metal_Hydrolase"/>
</dbReference>
<dbReference type="RefSeq" id="WP_386161081.1">
    <property type="nucleotide sequence ID" value="NZ_JBHMBS010000018.1"/>
</dbReference>
<accession>A0ABV5TMW2</accession>
<dbReference type="InterPro" id="IPR052350">
    <property type="entry name" value="Metallo-dep_Lactonases"/>
</dbReference>
<proteinExistence type="inferred from homology"/>
<evidence type="ECO:0000256" key="1">
    <source>
        <dbReference type="ARBA" id="ARBA00038310"/>
    </source>
</evidence>
<dbReference type="EMBL" id="JBHMBS010000018">
    <property type="protein sequence ID" value="MFB9679770.1"/>
    <property type="molecule type" value="Genomic_DNA"/>
</dbReference>
<evidence type="ECO:0000313" key="3">
    <source>
        <dbReference type="EMBL" id="MFB9679770.1"/>
    </source>
</evidence>
<dbReference type="Proteomes" id="UP001589610">
    <property type="component" value="Unassembled WGS sequence"/>
</dbReference>
<dbReference type="SUPFAM" id="SSF51556">
    <property type="entry name" value="Metallo-dependent hydrolases"/>
    <property type="match status" value="1"/>
</dbReference>
<evidence type="ECO:0000313" key="4">
    <source>
        <dbReference type="Proteomes" id="UP001589610"/>
    </source>
</evidence>
<feature type="domain" description="Amidohydrolase-related" evidence="2">
    <location>
        <begin position="14"/>
        <end position="304"/>
    </location>
</feature>
<comment type="similarity">
    <text evidence="1">Belongs to the metallo-dependent hydrolases superfamily.</text>
</comment>
<dbReference type="Gene3D" id="3.20.20.140">
    <property type="entry name" value="Metal-dependent hydrolases"/>
    <property type="match status" value="1"/>
</dbReference>
<dbReference type="Pfam" id="PF04909">
    <property type="entry name" value="Amidohydro_2"/>
    <property type="match status" value="1"/>
</dbReference>
<dbReference type="PANTHER" id="PTHR43569">
    <property type="entry name" value="AMIDOHYDROLASE"/>
    <property type="match status" value="1"/>
</dbReference>